<name>A0ABW8VHH1_9PROT</name>
<comment type="caution">
    <text evidence="2">The sequence shown here is derived from an EMBL/GenBank/DDBJ whole genome shotgun (WGS) entry which is preliminary data.</text>
</comment>
<accession>A0ABW8VHH1</accession>
<sequence>MAFCCGSAVVPVTSQTGWRFFRHKAAACPGQESPRHLITKTVVARAAAALGLDVTTEARLYDGAATADVLIRHRSWKVVVEVQLSRIPLAEIEGRQKRYEAAGLRCAWLVGYDVSGHRSRQDLPLFRLVCPDAAGVVPDVIIADADGHNRRVGLADFTTMLLSGQVRFREPLAHAGHPVMASRAFECWRCHREIDLLVALVNVPEHSIFSPRGILPARDLPKVPEIMAQYRTALPTLLAAAPSLTTIRPPPAGKEAGGARAHCPWCDAPISLARHSSSITHTPRWNRYWTLSGEAWSPADATAAQWICLGMPHRPDDATTLPPRAP</sequence>
<reference evidence="2 3" key="1">
    <citation type="submission" date="2024-11" db="EMBL/GenBank/DDBJ databases">
        <title>Draft genome sequences of two bacteria associated to sugarcane roots in Colombia.</title>
        <authorList>
            <person name="Pardo-Diaz S."/>
            <person name="Masmela-Mendoza J."/>
            <person name="Delgadillo-Duran P."/>
            <person name="Bautista E.J."/>
            <person name="Rojas-Tapias D.F."/>
        </authorList>
    </citation>
    <scope>NUCLEOTIDE SEQUENCE [LARGE SCALE GENOMIC DNA]</scope>
    <source>
        <strain evidence="2 3">Ap18</strain>
    </source>
</reference>
<evidence type="ECO:0000259" key="1">
    <source>
        <dbReference type="Pfam" id="PF06054"/>
    </source>
</evidence>
<protein>
    <submittedName>
        <fullName evidence="2">Competence protein CoiA family protein</fullName>
    </submittedName>
</protein>
<dbReference type="InterPro" id="IPR010330">
    <property type="entry name" value="CoiA_nuc"/>
</dbReference>
<proteinExistence type="predicted"/>
<dbReference type="Proteomes" id="UP001628281">
    <property type="component" value="Unassembled WGS sequence"/>
</dbReference>
<keyword evidence="3" id="KW-1185">Reference proteome</keyword>
<gene>
    <name evidence="2" type="ORF">ACJ41P_32345</name>
</gene>
<feature type="domain" description="Competence protein CoiA nuclease-like" evidence="1">
    <location>
        <begin position="32"/>
        <end position="113"/>
    </location>
</feature>
<evidence type="ECO:0000313" key="2">
    <source>
        <dbReference type="EMBL" id="MFL7905855.1"/>
    </source>
</evidence>
<dbReference type="RefSeq" id="WP_407825980.1">
    <property type="nucleotide sequence ID" value="NZ_JBJLSN010000103.1"/>
</dbReference>
<organism evidence="2 3">
    <name type="scientific">Azospirillum argentinense</name>
    <dbReference type="NCBI Taxonomy" id="2970906"/>
    <lineage>
        <taxon>Bacteria</taxon>
        <taxon>Pseudomonadati</taxon>
        <taxon>Pseudomonadota</taxon>
        <taxon>Alphaproteobacteria</taxon>
        <taxon>Rhodospirillales</taxon>
        <taxon>Azospirillaceae</taxon>
        <taxon>Azospirillum</taxon>
    </lineage>
</organism>
<evidence type="ECO:0000313" key="3">
    <source>
        <dbReference type="Proteomes" id="UP001628281"/>
    </source>
</evidence>
<dbReference type="Pfam" id="PF06054">
    <property type="entry name" value="CoiA_nuc"/>
    <property type="match status" value="1"/>
</dbReference>
<dbReference type="EMBL" id="JBJLSN010000103">
    <property type="protein sequence ID" value="MFL7905855.1"/>
    <property type="molecule type" value="Genomic_DNA"/>
</dbReference>